<reference evidence="2" key="1">
    <citation type="journal article" date="2021" name="Microbiology">
        <title>Metagenomic Analysis of the Microbial Community in the Underground Coal Fire Area (Kemerovo Region, Russia) Revealed Predominance of Thermophilic Members of the Phyla Deinococcus-thermus, Aquificae, and Firmicutes.</title>
        <authorList>
            <person name="Kadnikov V."/>
            <person name="Mardanov A.V."/>
            <person name="Beletsky A.V."/>
            <person name="Karnachuk O.V."/>
            <person name="Ravin N.V."/>
        </authorList>
    </citation>
    <scope>NUCLEOTIDE SEQUENCE</scope>
    <source>
        <strain evidence="2">RBS10-49</strain>
    </source>
</reference>
<proteinExistence type="predicted"/>
<evidence type="ECO:0000313" key="3">
    <source>
        <dbReference type="Proteomes" id="UP000748108"/>
    </source>
</evidence>
<gene>
    <name evidence="2" type="ORF">KM312_10605</name>
</gene>
<feature type="transmembrane region" description="Helical" evidence="1">
    <location>
        <begin position="15"/>
        <end position="33"/>
    </location>
</feature>
<keyword evidence="1" id="KW-0472">Membrane</keyword>
<accession>A0A947CYI7</accession>
<comment type="caution">
    <text evidence="2">The sequence shown here is derived from an EMBL/GenBank/DDBJ whole genome shotgun (WGS) entry which is preliminary data.</text>
</comment>
<protein>
    <submittedName>
        <fullName evidence="2">Uncharacterized protein</fullName>
    </submittedName>
</protein>
<dbReference type="EMBL" id="JAHHQF010000073">
    <property type="protein sequence ID" value="MBT9283070.1"/>
    <property type="molecule type" value="Genomic_DNA"/>
</dbReference>
<evidence type="ECO:0000256" key="1">
    <source>
        <dbReference type="SAM" id="Phobius"/>
    </source>
</evidence>
<organism evidence="2 3">
    <name type="scientific">Hydrogenibacillus schlegelii</name>
    <name type="common">Bacillus schlegelii</name>
    <dbReference type="NCBI Taxonomy" id="1484"/>
    <lineage>
        <taxon>Bacteria</taxon>
        <taxon>Bacillati</taxon>
        <taxon>Bacillota</taxon>
        <taxon>Bacilli</taxon>
        <taxon>Bacillales</taxon>
        <taxon>Bacillales Family X. Incertae Sedis</taxon>
        <taxon>Hydrogenibacillus</taxon>
    </lineage>
</organism>
<evidence type="ECO:0000313" key="2">
    <source>
        <dbReference type="EMBL" id="MBT9283070.1"/>
    </source>
</evidence>
<dbReference type="AlphaFoldDB" id="A0A947CYI7"/>
<dbReference type="Proteomes" id="UP000748108">
    <property type="component" value="Unassembled WGS sequence"/>
</dbReference>
<sequence>FPPGDFDEVADLGEFHRRAPFSLTVFVFSFMLTSGREKRKRGKPVKRVSLIENAPQAVFDAVMGRR</sequence>
<keyword evidence="1" id="KW-0812">Transmembrane</keyword>
<keyword evidence="1" id="KW-1133">Transmembrane helix</keyword>
<feature type="non-terminal residue" evidence="2">
    <location>
        <position position="1"/>
    </location>
</feature>
<name>A0A947CYI7_HYDSH</name>